<organism evidence="2 3">
    <name type="scientific">Citrullus colocynthis</name>
    <name type="common">colocynth</name>
    <dbReference type="NCBI Taxonomy" id="252529"/>
    <lineage>
        <taxon>Eukaryota</taxon>
        <taxon>Viridiplantae</taxon>
        <taxon>Streptophyta</taxon>
        <taxon>Embryophyta</taxon>
        <taxon>Tracheophyta</taxon>
        <taxon>Spermatophyta</taxon>
        <taxon>Magnoliopsida</taxon>
        <taxon>eudicotyledons</taxon>
        <taxon>Gunneridae</taxon>
        <taxon>Pentapetalae</taxon>
        <taxon>rosids</taxon>
        <taxon>fabids</taxon>
        <taxon>Cucurbitales</taxon>
        <taxon>Cucurbitaceae</taxon>
        <taxon>Benincaseae</taxon>
        <taxon>Citrullus</taxon>
    </lineage>
</organism>
<protein>
    <submittedName>
        <fullName evidence="2">Uncharacterized protein</fullName>
    </submittedName>
</protein>
<reference evidence="2 3" key="1">
    <citation type="submission" date="2024-03" db="EMBL/GenBank/DDBJ databases">
        <authorList>
            <person name="Gkanogiannis A."/>
            <person name="Becerra Lopez-Lavalle L."/>
        </authorList>
    </citation>
    <scope>NUCLEOTIDE SEQUENCE [LARGE SCALE GENOMIC DNA]</scope>
</reference>
<sequence length="146" mass="16012">MGNNCFKSNKVMAQEEPDDLLPPTEVKKAEEKQPAGSAMAKPKTAEARAGGASKKVVRFKLQEEEEKNSGGSGSDAGVLRIKVVMSQKELKQMLTDRENNSCTLEELIAELKVRGRTTISDARIDEVEDENGSWKPDLESIPEGLH</sequence>
<evidence type="ECO:0000256" key="1">
    <source>
        <dbReference type="SAM" id="MobiDB-lite"/>
    </source>
</evidence>
<feature type="region of interest" description="Disordered" evidence="1">
    <location>
        <begin position="126"/>
        <end position="146"/>
    </location>
</feature>
<dbReference type="Proteomes" id="UP001642487">
    <property type="component" value="Chromosome 2"/>
</dbReference>
<keyword evidence="3" id="KW-1185">Reference proteome</keyword>
<evidence type="ECO:0000313" key="3">
    <source>
        <dbReference type="Proteomes" id="UP001642487"/>
    </source>
</evidence>
<gene>
    <name evidence="2" type="ORF">CITCOLO1_LOCUS7367</name>
</gene>
<feature type="region of interest" description="Disordered" evidence="1">
    <location>
        <begin position="1"/>
        <end position="54"/>
    </location>
</feature>
<name>A0ABP0Y579_9ROSI</name>
<evidence type="ECO:0000313" key="2">
    <source>
        <dbReference type="EMBL" id="CAK9315568.1"/>
    </source>
</evidence>
<dbReference type="EMBL" id="OZ021736">
    <property type="protein sequence ID" value="CAK9315568.1"/>
    <property type="molecule type" value="Genomic_DNA"/>
</dbReference>
<proteinExistence type="predicted"/>
<accession>A0ABP0Y579</accession>